<dbReference type="Gene3D" id="3.30.160.20">
    <property type="match status" value="1"/>
</dbReference>
<dbReference type="GO" id="GO:0043022">
    <property type="term" value="F:ribosome binding"/>
    <property type="evidence" value="ECO:0007669"/>
    <property type="project" value="TreeGrafter"/>
</dbReference>
<dbReference type="Pfam" id="PF00472">
    <property type="entry name" value="RF-1"/>
    <property type="match status" value="1"/>
</dbReference>
<dbReference type="OrthoDB" id="9815709at2"/>
<dbReference type="RefSeq" id="WP_133357468.1">
    <property type="nucleotide sequence ID" value="NZ_SMZJ02000013.1"/>
</dbReference>
<dbReference type="InterPro" id="IPR000352">
    <property type="entry name" value="Pep_chain_release_fac_I"/>
</dbReference>
<evidence type="ECO:0000256" key="1">
    <source>
        <dbReference type="SAM" id="MobiDB-lite"/>
    </source>
</evidence>
<dbReference type="GO" id="GO:0072344">
    <property type="term" value="P:rescue of stalled ribosome"/>
    <property type="evidence" value="ECO:0007669"/>
    <property type="project" value="TreeGrafter"/>
</dbReference>
<evidence type="ECO:0000259" key="2">
    <source>
        <dbReference type="Pfam" id="PF00472"/>
    </source>
</evidence>
<feature type="domain" description="Prokaryotic-type class I peptide chain release factors" evidence="2">
    <location>
        <begin position="9"/>
        <end position="126"/>
    </location>
</feature>
<evidence type="ECO:0000313" key="4">
    <source>
        <dbReference type="Proteomes" id="UP000295814"/>
    </source>
</evidence>
<reference evidence="3 4" key="1">
    <citation type="submission" date="2019-07" db="EMBL/GenBank/DDBJ databases">
        <title>Seonamhaeicola sp. W255 draft genome.</title>
        <authorList>
            <person name="Zhang X.-Y."/>
            <person name="Zhang R."/>
            <person name="Zhong Y.-L."/>
            <person name="Du Z.-J."/>
        </authorList>
    </citation>
    <scope>NUCLEOTIDE SEQUENCE [LARGE SCALE GENOMIC DNA]</scope>
    <source>
        <strain evidence="3 4">W255</strain>
    </source>
</reference>
<name>A0A562YAA8_9FLAO</name>
<organism evidence="3 4">
    <name type="scientific">Seonamhaeicola sediminis</name>
    <dbReference type="NCBI Taxonomy" id="2528206"/>
    <lineage>
        <taxon>Bacteria</taxon>
        <taxon>Pseudomonadati</taxon>
        <taxon>Bacteroidota</taxon>
        <taxon>Flavobacteriia</taxon>
        <taxon>Flavobacteriales</taxon>
        <taxon>Flavobacteriaceae</taxon>
    </lineage>
</organism>
<keyword evidence="4" id="KW-1185">Reference proteome</keyword>
<dbReference type="GO" id="GO:0004045">
    <property type="term" value="F:peptidyl-tRNA hydrolase activity"/>
    <property type="evidence" value="ECO:0007669"/>
    <property type="project" value="UniProtKB-EC"/>
</dbReference>
<dbReference type="SUPFAM" id="SSF110916">
    <property type="entry name" value="Peptidyl-tRNA hydrolase domain-like"/>
    <property type="match status" value="1"/>
</dbReference>
<dbReference type="AlphaFoldDB" id="A0A562YAA8"/>
<sequence length="135" mass="15387">MFNKEALLNEVSLKAIKSSGSGGQHVNKVATKVELSFSINETSVLSEEQKQKLLQKLKKRLTKEGVLILQCGETRSQLTNKTLVINRFLEIIKNALIVKKKRIPTKTPKAIIRKRLKEKQKQAKKKANRRKPDID</sequence>
<feature type="compositionally biased region" description="Basic residues" evidence="1">
    <location>
        <begin position="111"/>
        <end position="129"/>
    </location>
</feature>
<dbReference type="Proteomes" id="UP000295814">
    <property type="component" value="Unassembled WGS sequence"/>
</dbReference>
<protein>
    <submittedName>
        <fullName evidence="3">Aminoacyl-tRNA hydrolase</fullName>
        <ecNumber evidence="3">3.1.1.29</ecNumber>
    </submittedName>
</protein>
<dbReference type="GO" id="GO:0003747">
    <property type="term" value="F:translation release factor activity"/>
    <property type="evidence" value="ECO:0007669"/>
    <property type="project" value="InterPro"/>
</dbReference>
<gene>
    <name evidence="3" type="ORF">E1J38_013910</name>
</gene>
<feature type="region of interest" description="Disordered" evidence="1">
    <location>
        <begin position="108"/>
        <end position="135"/>
    </location>
</feature>
<dbReference type="PANTHER" id="PTHR47814:SF1">
    <property type="entry name" value="PEPTIDYL-TRNA HYDROLASE ARFB"/>
    <property type="match status" value="1"/>
</dbReference>
<dbReference type="EMBL" id="SMZJ02000013">
    <property type="protein sequence ID" value="TWO31361.1"/>
    <property type="molecule type" value="Genomic_DNA"/>
</dbReference>
<evidence type="ECO:0000313" key="3">
    <source>
        <dbReference type="EMBL" id="TWO31361.1"/>
    </source>
</evidence>
<dbReference type="NCBIfam" id="NF006718">
    <property type="entry name" value="PRK09256.1"/>
    <property type="match status" value="1"/>
</dbReference>
<comment type="caution">
    <text evidence="3">The sequence shown here is derived from an EMBL/GenBank/DDBJ whole genome shotgun (WGS) entry which is preliminary data.</text>
</comment>
<keyword evidence="3" id="KW-0378">Hydrolase</keyword>
<dbReference type="PANTHER" id="PTHR47814">
    <property type="entry name" value="PEPTIDYL-TRNA HYDROLASE ARFB"/>
    <property type="match status" value="1"/>
</dbReference>
<accession>A0A562YAA8</accession>
<proteinExistence type="predicted"/>
<dbReference type="EC" id="3.1.1.29" evidence="3"/>